<keyword evidence="4" id="KW-1185">Reference proteome</keyword>
<protein>
    <recommendedName>
        <fullName evidence="2">GP-PDE domain-containing protein</fullName>
    </recommendedName>
</protein>
<evidence type="ECO:0000313" key="4">
    <source>
        <dbReference type="Proteomes" id="UP000470875"/>
    </source>
</evidence>
<feature type="transmembrane region" description="Helical" evidence="1">
    <location>
        <begin position="135"/>
        <end position="164"/>
    </location>
</feature>
<dbReference type="AlphaFoldDB" id="A0A6N7W6N0"/>
<evidence type="ECO:0000259" key="2">
    <source>
        <dbReference type="PROSITE" id="PS51704"/>
    </source>
</evidence>
<dbReference type="Pfam" id="PF03009">
    <property type="entry name" value="GDPD"/>
    <property type="match status" value="1"/>
</dbReference>
<dbReference type="InterPro" id="IPR017946">
    <property type="entry name" value="PLC-like_Pdiesterase_TIM-brl"/>
</dbReference>
<dbReference type="EMBL" id="VULO01000011">
    <property type="protein sequence ID" value="MSS85041.1"/>
    <property type="molecule type" value="Genomic_DNA"/>
</dbReference>
<reference evidence="3 4" key="1">
    <citation type="submission" date="2019-08" db="EMBL/GenBank/DDBJ databases">
        <title>In-depth cultivation of the pig gut microbiome towards novel bacterial diversity and tailored functional studies.</title>
        <authorList>
            <person name="Wylensek D."/>
            <person name="Hitch T.C.A."/>
            <person name="Clavel T."/>
        </authorList>
    </citation>
    <scope>NUCLEOTIDE SEQUENCE [LARGE SCALE GENOMIC DNA]</scope>
    <source>
        <strain evidence="3 4">WB03_NA08</strain>
    </source>
</reference>
<feature type="transmembrane region" description="Helical" evidence="1">
    <location>
        <begin position="176"/>
        <end position="204"/>
    </location>
</feature>
<dbReference type="Proteomes" id="UP000470875">
    <property type="component" value="Unassembled WGS sequence"/>
</dbReference>
<dbReference type="PROSITE" id="PS51704">
    <property type="entry name" value="GP_PDE"/>
    <property type="match status" value="1"/>
</dbReference>
<dbReference type="InterPro" id="IPR018476">
    <property type="entry name" value="GlyceroP-diester-Pdiesterase_M"/>
</dbReference>
<evidence type="ECO:0000313" key="3">
    <source>
        <dbReference type="EMBL" id="MSS85041.1"/>
    </source>
</evidence>
<dbReference type="PANTHER" id="PTHR46211:SF8">
    <property type="entry name" value="PHOSPHODIESTERASE"/>
    <property type="match status" value="1"/>
</dbReference>
<dbReference type="Pfam" id="PF10110">
    <property type="entry name" value="GPDPase_memb"/>
    <property type="match status" value="1"/>
</dbReference>
<dbReference type="PANTHER" id="PTHR46211">
    <property type="entry name" value="GLYCEROPHOSPHORYL DIESTER PHOSPHODIESTERASE"/>
    <property type="match status" value="1"/>
</dbReference>
<feature type="transmembrane region" description="Helical" evidence="1">
    <location>
        <begin position="317"/>
        <end position="336"/>
    </location>
</feature>
<feature type="transmembrane region" description="Helical" evidence="1">
    <location>
        <begin position="268"/>
        <end position="296"/>
    </location>
</feature>
<accession>A0A6N7W6N0</accession>
<feature type="transmembrane region" description="Helical" evidence="1">
    <location>
        <begin position="225"/>
        <end position="248"/>
    </location>
</feature>
<feature type="transmembrane region" description="Helical" evidence="1">
    <location>
        <begin position="81"/>
        <end position="106"/>
    </location>
</feature>
<dbReference type="InterPro" id="IPR030395">
    <property type="entry name" value="GP_PDE_dom"/>
</dbReference>
<keyword evidence="1" id="KW-1133">Transmembrane helix</keyword>
<gene>
    <name evidence="3" type="ORF">FYJ24_09755</name>
</gene>
<name>A0A6N7W6N0_9ACTO</name>
<evidence type="ECO:0000256" key="1">
    <source>
        <dbReference type="SAM" id="Phobius"/>
    </source>
</evidence>
<dbReference type="GO" id="GO:0006629">
    <property type="term" value="P:lipid metabolic process"/>
    <property type="evidence" value="ECO:0007669"/>
    <property type="project" value="InterPro"/>
</dbReference>
<sequence length="601" mass="64859">MSVHFGEVWSPSPFALLRNSVRVVRQTGGRMLVLVVATQLLLGSLAFPLVSWLFREALRANGMMVLDMADFGIRPGIPLTIGLILTIIGLLFFLVVLQFAAILTLLKHPDSPMSQIWQDLVKVARKVFRASSIPVALYALLVIPLAGFGFTSVLLENISIPAFITGELAKESITQVAMWVFFAAIMWLNIRLALTIPCFALTSLSGTESIKRSWYLTRGLRSLPFFFAVVIVLCISAVCAIATAFISILPTMLADALWDDGSVVVAAFSLGLAHVTVAIIGGFTLAVVAGVLMGYLENKEDLITLPNRETMAGKRSRWIAAGATAVAVVAMGFAAIPTMEHLSRHPDSIIMGHRGFTAHAVENTIDSLEAAHAAGADIVELDAMQTKDGGYIVMHDTSLGRLASRNVDVKDITFDEAVGLEIHDRSGNTGQIPSLIDFGMRAKELGQPLLIEIKLSGAEGPDHVAELVSLLEDHDLLEGNIFHSLDAASVTALKQQRPDLTVGYIMPFAAGGVPNTLGDFLVIEESSAGTTLQRQVTDAGLGFVVWTPNQDNTIRERLRRDTDAIITDRTDLGITSRSEMADEKGLSAVLYDALMDLLLNS</sequence>
<dbReference type="GO" id="GO:0008081">
    <property type="term" value="F:phosphoric diester hydrolase activity"/>
    <property type="evidence" value="ECO:0007669"/>
    <property type="project" value="InterPro"/>
</dbReference>
<dbReference type="Gene3D" id="3.20.20.190">
    <property type="entry name" value="Phosphatidylinositol (PI) phosphodiesterase"/>
    <property type="match status" value="1"/>
</dbReference>
<keyword evidence="1" id="KW-0812">Transmembrane</keyword>
<dbReference type="RefSeq" id="WP_154545928.1">
    <property type="nucleotide sequence ID" value="NZ_VULO01000011.1"/>
</dbReference>
<organism evidence="3 4">
    <name type="scientific">Scrofimicrobium canadense</name>
    <dbReference type="NCBI Taxonomy" id="2652290"/>
    <lineage>
        <taxon>Bacteria</taxon>
        <taxon>Bacillati</taxon>
        <taxon>Actinomycetota</taxon>
        <taxon>Actinomycetes</taxon>
        <taxon>Actinomycetales</taxon>
        <taxon>Actinomycetaceae</taxon>
        <taxon>Scrofimicrobium</taxon>
    </lineage>
</organism>
<feature type="domain" description="GP-PDE" evidence="2">
    <location>
        <begin position="348"/>
        <end position="577"/>
    </location>
</feature>
<proteinExistence type="predicted"/>
<dbReference type="SUPFAM" id="SSF51695">
    <property type="entry name" value="PLC-like phosphodiesterases"/>
    <property type="match status" value="1"/>
</dbReference>
<feature type="transmembrane region" description="Helical" evidence="1">
    <location>
        <begin position="32"/>
        <end position="54"/>
    </location>
</feature>
<comment type="caution">
    <text evidence="3">The sequence shown here is derived from an EMBL/GenBank/DDBJ whole genome shotgun (WGS) entry which is preliminary data.</text>
</comment>
<keyword evidence="1" id="KW-0472">Membrane</keyword>